<dbReference type="Proteomes" id="UP000030764">
    <property type="component" value="Unassembled WGS sequence"/>
</dbReference>
<feature type="transmembrane region" description="Helical" evidence="1">
    <location>
        <begin position="17"/>
        <end position="40"/>
    </location>
</feature>
<gene>
    <name evidence="2" type="ORF">M513_13403</name>
</gene>
<dbReference type="EMBL" id="KL363435">
    <property type="protein sequence ID" value="KFD45725.1"/>
    <property type="molecule type" value="Genomic_DNA"/>
</dbReference>
<proteinExistence type="predicted"/>
<reference evidence="2 3" key="1">
    <citation type="journal article" date="2014" name="Nat. Genet.">
        <title>Genome and transcriptome of the porcine whipworm Trichuris suis.</title>
        <authorList>
            <person name="Jex A.R."/>
            <person name="Nejsum P."/>
            <person name="Schwarz E.M."/>
            <person name="Hu L."/>
            <person name="Young N.D."/>
            <person name="Hall R.S."/>
            <person name="Korhonen P.K."/>
            <person name="Liao S."/>
            <person name="Thamsborg S."/>
            <person name="Xia J."/>
            <person name="Xu P."/>
            <person name="Wang S."/>
            <person name="Scheerlinck J.P."/>
            <person name="Hofmann A."/>
            <person name="Sternberg P.W."/>
            <person name="Wang J."/>
            <person name="Gasser R.B."/>
        </authorList>
    </citation>
    <scope>NUCLEOTIDE SEQUENCE [LARGE SCALE GENOMIC DNA]</scope>
    <source>
        <strain evidence="2">DCEP-RM93M</strain>
    </source>
</reference>
<keyword evidence="1" id="KW-1133">Transmembrane helix</keyword>
<evidence type="ECO:0000313" key="2">
    <source>
        <dbReference type="EMBL" id="KFD45725.1"/>
    </source>
</evidence>
<accession>A0A085LL79</accession>
<keyword evidence="1" id="KW-0472">Membrane</keyword>
<sequence length="353" mass="39688">MACLRSVSCGQNRLVGFVYATNFSLLLVAAWKVTLFHYVIRKLSCFVARSNSALLQSPTLRIGIVNVYCELVSVKLHGKNLEPRDRNLRNQLAAVMLVPTVNIFHLLVNVRTVYRSICTTVMQVYAVEFFNCNVERLLIEKCMPLSTFRRLVRLVSGRVKDKSVLFRKCALLLMTALAENNPFLLELSIESVSRQTDNVKADLERLRLLSESMDCTFVVHPVLAVVSVLPADGISKRQETEVCNRAVGNFQEAVTEMIAVNRKYANNCNFSLMLNSDLSLDELKAQVMRLLRKVFMGLRTAGSVIYPSISKEQVANAIDYPAGVDLLRKQLVCAFLEVSIRRCVRQAGATFLI</sequence>
<name>A0A085LL79_9BILA</name>
<dbReference type="AlphaFoldDB" id="A0A085LL79"/>
<organism evidence="2 3">
    <name type="scientific">Trichuris suis</name>
    <name type="common">pig whipworm</name>
    <dbReference type="NCBI Taxonomy" id="68888"/>
    <lineage>
        <taxon>Eukaryota</taxon>
        <taxon>Metazoa</taxon>
        <taxon>Ecdysozoa</taxon>
        <taxon>Nematoda</taxon>
        <taxon>Enoplea</taxon>
        <taxon>Dorylaimia</taxon>
        <taxon>Trichinellida</taxon>
        <taxon>Trichuridae</taxon>
        <taxon>Trichuris</taxon>
    </lineage>
</organism>
<evidence type="ECO:0000313" key="3">
    <source>
        <dbReference type="Proteomes" id="UP000030764"/>
    </source>
</evidence>
<keyword evidence="3" id="KW-1185">Reference proteome</keyword>
<evidence type="ECO:0000256" key="1">
    <source>
        <dbReference type="SAM" id="Phobius"/>
    </source>
</evidence>
<keyword evidence="1" id="KW-0812">Transmembrane</keyword>
<protein>
    <submittedName>
        <fullName evidence="2">Uncharacterized protein</fullName>
    </submittedName>
</protein>